<organism evidence="1">
    <name type="scientific">viral metagenome</name>
    <dbReference type="NCBI Taxonomy" id="1070528"/>
    <lineage>
        <taxon>unclassified sequences</taxon>
        <taxon>metagenomes</taxon>
        <taxon>organismal metagenomes</taxon>
    </lineage>
</organism>
<name>A0A6C0LGD9_9ZZZZ</name>
<proteinExistence type="predicted"/>
<reference evidence="1" key="1">
    <citation type="journal article" date="2020" name="Nature">
        <title>Giant virus diversity and host interactions through global metagenomics.</title>
        <authorList>
            <person name="Schulz F."/>
            <person name="Roux S."/>
            <person name="Paez-Espino D."/>
            <person name="Jungbluth S."/>
            <person name="Walsh D.A."/>
            <person name="Denef V.J."/>
            <person name="McMahon K.D."/>
            <person name="Konstantinidis K.T."/>
            <person name="Eloe-Fadrosh E.A."/>
            <person name="Kyrpides N.C."/>
            <person name="Woyke T."/>
        </authorList>
    </citation>
    <scope>NUCLEOTIDE SEQUENCE</scope>
    <source>
        <strain evidence="1">GVMAG-M-3300027804-48</strain>
    </source>
</reference>
<protein>
    <submittedName>
        <fullName evidence="1">Uncharacterized protein</fullName>
    </submittedName>
</protein>
<accession>A0A6C0LGD9</accession>
<evidence type="ECO:0000313" key="1">
    <source>
        <dbReference type="EMBL" id="QHU29623.1"/>
    </source>
</evidence>
<dbReference type="EMBL" id="MN740491">
    <property type="protein sequence ID" value="QHU29623.1"/>
    <property type="molecule type" value="Genomic_DNA"/>
</dbReference>
<dbReference type="AlphaFoldDB" id="A0A6C0LGD9"/>
<sequence length="595" mass="71833">MFSCDNVITIPQYTGTCWFNSILMAIFYSQHSRKLFYHHFEGKKDKFSKIMNHIIKHNYIRDEEANKYFEFMRPENILRYTNLDKKELFEHFKGKKTYGFDVETFLPDFLKSLNKNVMDVIIYEKKCYANYYSVLPKFAINAKKRHNYKFLSKWSGINTKDISDPDYIIVHKIKKYNFYNYYTRLFIHDYNTYPDLQKLNLKKYNINIKGLITLENEIFHNGNKYILDSILLNNSNEEKLKIGHLVAGITCKNNRYVYNGWFRVTKDPNINEDFGPKKIPCELMKFDWNVKKDYKFCLNRKLCKLDKYEKKEKERLCFSFNDIDNATLIYVKDISIKSIDSNLPPSSSSLTLPSLKSNSLSEIIMQDKKKYLLEKKTRKKQQDIYKKLFKERLKGLKEPKELKNDYIDCLLVAFFNNKNLAIEELFFNSILTNKYAIIIRNEFRSYYKYKTIDKIKLLKAIQMYYNDFIKQNSEFPKIVWSRGKYYLPDLLILLQKIFKFDKFLLQILLSYDEKFKMIEKQEMTIKTIKITKLKSHPKSELNSLLLTAIITRQKDKYKCFYKYKTKWYDDNNKIIENIDNYIKSEKYKIVSYLYY</sequence>